<protein>
    <submittedName>
        <fullName evidence="3">Transglutaminase domain-containing protein</fullName>
    </submittedName>
</protein>
<dbReference type="InterPro" id="IPR038765">
    <property type="entry name" value="Papain-like_cys_pep_sf"/>
</dbReference>
<evidence type="ECO:0000313" key="3">
    <source>
        <dbReference type="EMBL" id="MBG9985717.1"/>
    </source>
</evidence>
<dbReference type="Proteomes" id="UP000721415">
    <property type="component" value="Unassembled WGS sequence"/>
</dbReference>
<keyword evidence="4" id="KW-1185">Reference proteome</keyword>
<reference evidence="3 4" key="1">
    <citation type="submission" date="2020-07" db="EMBL/GenBank/DDBJ databases">
        <title>Facklamia lactis sp. nov., isolated from raw milk.</title>
        <authorList>
            <person name="Doll E.V."/>
            <person name="Huptas C."/>
            <person name="Staib L."/>
            <person name="Wenning M."/>
            <person name="Scherer S."/>
        </authorList>
    </citation>
    <scope>NUCLEOTIDE SEQUENCE [LARGE SCALE GENOMIC DNA]</scope>
    <source>
        <strain evidence="3 4">DSM 111018</strain>
    </source>
</reference>
<name>A0ABS0LNL9_9LACT</name>
<keyword evidence="1" id="KW-0732">Signal</keyword>
<dbReference type="Pfam" id="PF01841">
    <property type="entry name" value="Transglut_core"/>
    <property type="match status" value="1"/>
</dbReference>
<gene>
    <name evidence="3" type="ORF">HZY91_02275</name>
</gene>
<comment type="caution">
    <text evidence="3">The sequence shown here is derived from an EMBL/GenBank/DDBJ whole genome shotgun (WGS) entry which is preliminary data.</text>
</comment>
<organism evidence="3 4">
    <name type="scientific">Facklamia lactis</name>
    <dbReference type="NCBI Taxonomy" id="2749967"/>
    <lineage>
        <taxon>Bacteria</taxon>
        <taxon>Bacillati</taxon>
        <taxon>Bacillota</taxon>
        <taxon>Bacilli</taxon>
        <taxon>Lactobacillales</taxon>
        <taxon>Aerococcaceae</taxon>
        <taxon>Facklamia</taxon>
    </lineage>
</organism>
<evidence type="ECO:0000256" key="1">
    <source>
        <dbReference type="SAM" id="SignalP"/>
    </source>
</evidence>
<sequence>MRKILKRLSTLVMGLSLLAPIGSGLAHAEEASSAGESRAGTFTVDFDLSHHEGEEVRLWIPYAQSDDFQEISNIKVTFDEENAKSEITEDDKGNQILYVEWSPEATDRTLTYSFDVERQEVLRPDFKEEEDFDPAEFDEFLQGNSLMPIDGEVKETAESIIEGKTTVKDKAQAIYDWIYDNMERDNDVVGCGLGDVKNLLVDLDGKCTDIHSVFIALARSVGIPARETFGVRLSKDPEADVTTAQHCWAEYYQPGTGWVAIDIADVLKAVLNDELDKDSEEALALKDYYWGNLDPIRVGFSTGRELMLVPEQEAGPINNFGYPYAEVDGKAIDFYKPEEFIYSIQFTEADANSNEAAEEETSAE</sequence>
<dbReference type="SMART" id="SM00460">
    <property type="entry name" value="TGc"/>
    <property type="match status" value="1"/>
</dbReference>
<dbReference type="Gene3D" id="3.10.620.30">
    <property type="match status" value="1"/>
</dbReference>
<dbReference type="SUPFAM" id="SSF54001">
    <property type="entry name" value="Cysteine proteinases"/>
    <property type="match status" value="1"/>
</dbReference>
<proteinExistence type="predicted"/>
<evidence type="ECO:0000259" key="2">
    <source>
        <dbReference type="SMART" id="SM00460"/>
    </source>
</evidence>
<dbReference type="PANTHER" id="PTHR38339:SF1">
    <property type="entry name" value="TRANSGLUTAMINASE-LIKE DOMAIN-CONTAINING PROTEIN"/>
    <property type="match status" value="1"/>
</dbReference>
<dbReference type="EMBL" id="JACBXQ010000001">
    <property type="protein sequence ID" value="MBG9985717.1"/>
    <property type="molecule type" value="Genomic_DNA"/>
</dbReference>
<feature type="domain" description="Transglutaminase-like" evidence="2">
    <location>
        <begin position="199"/>
        <end position="265"/>
    </location>
</feature>
<evidence type="ECO:0000313" key="4">
    <source>
        <dbReference type="Proteomes" id="UP000721415"/>
    </source>
</evidence>
<dbReference type="PANTHER" id="PTHR38339">
    <property type="entry name" value="TRANSGLUTAMINASE DOMAIN PROTEIN"/>
    <property type="match status" value="1"/>
</dbReference>
<dbReference type="InterPro" id="IPR002931">
    <property type="entry name" value="Transglutaminase-like"/>
</dbReference>
<feature type="signal peptide" evidence="1">
    <location>
        <begin position="1"/>
        <end position="28"/>
    </location>
</feature>
<dbReference type="RefSeq" id="WP_197114269.1">
    <property type="nucleotide sequence ID" value="NZ_JACBXQ010000001.1"/>
</dbReference>
<accession>A0ABS0LNL9</accession>
<feature type="chain" id="PRO_5046308270" evidence="1">
    <location>
        <begin position="29"/>
        <end position="364"/>
    </location>
</feature>